<keyword evidence="3" id="KW-1185">Reference proteome</keyword>
<evidence type="ECO:0000313" key="3">
    <source>
        <dbReference type="Proteomes" id="UP001595075"/>
    </source>
</evidence>
<keyword evidence="1" id="KW-0732">Signal</keyword>
<feature type="signal peptide" evidence="1">
    <location>
        <begin position="1"/>
        <end position="24"/>
    </location>
</feature>
<evidence type="ECO:0000313" key="2">
    <source>
        <dbReference type="EMBL" id="KAL2064184.1"/>
    </source>
</evidence>
<name>A0ABR4C2Q0_9HELO</name>
<dbReference type="Proteomes" id="UP001595075">
    <property type="component" value="Unassembled WGS sequence"/>
</dbReference>
<gene>
    <name evidence="2" type="ORF">VTL71DRAFT_4678</name>
</gene>
<accession>A0ABR4C2Q0</accession>
<evidence type="ECO:0000256" key="1">
    <source>
        <dbReference type="SAM" id="SignalP"/>
    </source>
</evidence>
<reference evidence="2 3" key="1">
    <citation type="journal article" date="2024" name="Commun. Biol.">
        <title>Comparative genomic analysis of thermophilic fungi reveals convergent evolutionary adaptations and gene losses.</title>
        <authorList>
            <person name="Steindorff A.S."/>
            <person name="Aguilar-Pontes M.V."/>
            <person name="Robinson A.J."/>
            <person name="Andreopoulos B."/>
            <person name="LaButti K."/>
            <person name="Kuo A."/>
            <person name="Mondo S."/>
            <person name="Riley R."/>
            <person name="Otillar R."/>
            <person name="Haridas S."/>
            <person name="Lipzen A."/>
            <person name="Grimwood J."/>
            <person name="Schmutz J."/>
            <person name="Clum A."/>
            <person name="Reid I.D."/>
            <person name="Moisan M.C."/>
            <person name="Butler G."/>
            <person name="Nguyen T.T.M."/>
            <person name="Dewar K."/>
            <person name="Conant G."/>
            <person name="Drula E."/>
            <person name="Henrissat B."/>
            <person name="Hansel C."/>
            <person name="Singer S."/>
            <person name="Hutchinson M.I."/>
            <person name="de Vries R.P."/>
            <person name="Natvig D.O."/>
            <person name="Powell A.J."/>
            <person name="Tsang A."/>
            <person name="Grigoriev I.V."/>
        </authorList>
    </citation>
    <scope>NUCLEOTIDE SEQUENCE [LARGE SCALE GENOMIC DNA]</scope>
    <source>
        <strain evidence="2 3">CBS 494.80</strain>
    </source>
</reference>
<comment type="caution">
    <text evidence="2">The sequence shown here is derived from an EMBL/GenBank/DDBJ whole genome shotgun (WGS) entry which is preliminary data.</text>
</comment>
<sequence>MFSTTWKYLSVLLLVSLFNNLVNANPTTPKPTTPPVKVYTLTCGSSTATAGCRAFPLYFSCSAAGKLKFNRLPEEIDECLRICKCV</sequence>
<proteinExistence type="predicted"/>
<feature type="chain" id="PRO_5046228908" evidence="1">
    <location>
        <begin position="25"/>
        <end position="86"/>
    </location>
</feature>
<protein>
    <submittedName>
        <fullName evidence="2">Uncharacterized protein</fullName>
    </submittedName>
</protein>
<organism evidence="2 3">
    <name type="scientific">Oculimacula yallundae</name>
    <dbReference type="NCBI Taxonomy" id="86028"/>
    <lineage>
        <taxon>Eukaryota</taxon>
        <taxon>Fungi</taxon>
        <taxon>Dikarya</taxon>
        <taxon>Ascomycota</taxon>
        <taxon>Pezizomycotina</taxon>
        <taxon>Leotiomycetes</taxon>
        <taxon>Helotiales</taxon>
        <taxon>Ploettnerulaceae</taxon>
        <taxon>Oculimacula</taxon>
    </lineage>
</organism>
<dbReference type="EMBL" id="JAZHXI010000014">
    <property type="protein sequence ID" value="KAL2064184.1"/>
    <property type="molecule type" value="Genomic_DNA"/>
</dbReference>